<organism evidence="3 4">
    <name type="scientific">Nocardioides luti</name>
    <dbReference type="NCBI Taxonomy" id="2761101"/>
    <lineage>
        <taxon>Bacteria</taxon>
        <taxon>Bacillati</taxon>
        <taxon>Actinomycetota</taxon>
        <taxon>Actinomycetes</taxon>
        <taxon>Propionibacteriales</taxon>
        <taxon>Nocardioidaceae</taxon>
        <taxon>Nocardioides</taxon>
    </lineage>
</organism>
<keyword evidence="2" id="KW-0472">Membrane</keyword>
<protein>
    <submittedName>
        <fullName evidence="3">Uncharacterized protein</fullName>
    </submittedName>
</protein>
<accession>A0A7X0VAS9</accession>
<keyword evidence="2" id="KW-1133">Transmembrane helix</keyword>
<evidence type="ECO:0000256" key="2">
    <source>
        <dbReference type="SAM" id="Phobius"/>
    </source>
</evidence>
<dbReference type="AlphaFoldDB" id="A0A7X0VAS9"/>
<dbReference type="RefSeq" id="WP_185253182.1">
    <property type="nucleotide sequence ID" value="NZ_JACKXE010000001.1"/>
</dbReference>
<gene>
    <name evidence="3" type="ORF">H5V45_12265</name>
</gene>
<evidence type="ECO:0000313" key="4">
    <source>
        <dbReference type="Proteomes" id="UP000523955"/>
    </source>
</evidence>
<keyword evidence="4" id="KW-1185">Reference proteome</keyword>
<feature type="transmembrane region" description="Helical" evidence="2">
    <location>
        <begin position="7"/>
        <end position="29"/>
    </location>
</feature>
<keyword evidence="2" id="KW-0812">Transmembrane</keyword>
<proteinExistence type="predicted"/>
<sequence length="148" mass="16081">MTRPRSWLLALVAFGVPVAFLFSLVFVVMEALSQPVLVGRRRDLASVGFGRPLVWVHQDLTSTDPPLPGTVGLDSPWEHPVQVHGVAFLLDLMIVFAVVAVVVLVVAAALVAFRRRVVPLRGRSGSPGEPDPPHSQLNRLCEPARPRA</sequence>
<reference evidence="3 4" key="1">
    <citation type="submission" date="2020-08" db="EMBL/GenBank/DDBJ databases">
        <authorList>
            <person name="Seo M.-J."/>
        </authorList>
    </citation>
    <scope>NUCLEOTIDE SEQUENCE [LARGE SCALE GENOMIC DNA]</scope>
    <source>
        <strain evidence="3 4">KIGAM211</strain>
    </source>
</reference>
<evidence type="ECO:0000256" key="1">
    <source>
        <dbReference type="SAM" id="MobiDB-lite"/>
    </source>
</evidence>
<dbReference type="Proteomes" id="UP000523955">
    <property type="component" value="Unassembled WGS sequence"/>
</dbReference>
<comment type="caution">
    <text evidence="3">The sequence shown here is derived from an EMBL/GenBank/DDBJ whole genome shotgun (WGS) entry which is preliminary data.</text>
</comment>
<name>A0A7X0VAS9_9ACTN</name>
<evidence type="ECO:0000313" key="3">
    <source>
        <dbReference type="EMBL" id="MBB6628094.1"/>
    </source>
</evidence>
<feature type="region of interest" description="Disordered" evidence="1">
    <location>
        <begin position="122"/>
        <end position="148"/>
    </location>
</feature>
<feature type="transmembrane region" description="Helical" evidence="2">
    <location>
        <begin position="86"/>
        <end position="113"/>
    </location>
</feature>
<dbReference type="EMBL" id="JACKXE010000001">
    <property type="protein sequence ID" value="MBB6628094.1"/>
    <property type="molecule type" value="Genomic_DNA"/>
</dbReference>